<comment type="caution">
    <text evidence="2">The sequence shown here is derived from an EMBL/GenBank/DDBJ whole genome shotgun (WGS) entry which is preliminary data.</text>
</comment>
<accession>A0AAD7N1B4</accession>
<dbReference type="EMBL" id="JARKIB010000096">
    <property type="protein sequence ID" value="KAJ7742047.1"/>
    <property type="molecule type" value="Genomic_DNA"/>
</dbReference>
<feature type="region of interest" description="Disordered" evidence="1">
    <location>
        <begin position="1"/>
        <end position="107"/>
    </location>
</feature>
<name>A0AAD7N1B4_9AGAR</name>
<keyword evidence="3" id="KW-1185">Reference proteome</keyword>
<evidence type="ECO:0000256" key="1">
    <source>
        <dbReference type="SAM" id="MobiDB-lite"/>
    </source>
</evidence>
<dbReference type="AlphaFoldDB" id="A0AAD7N1B4"/>
<dbReference type="Proteomes" id="UP001215598">
    <property type="component" value="Unassembled WGS sequence"/>
</dbReference>
<feature type="compositionally biased region" description="Low complexity" evidence="1">
    <location>
        <begin position="44"/>
        <end position="70"/>
    </location>
</feature>
<evidence type="ECO:0000313" key="3">
    <source>
        <dbReference type="Proteomes" id="UP001215598"/>
    </source>
</evidence>
<protein>
    <submittedName>
        <fullName evidence="2">Uncharacterized protein</fullName>
    </submittedName>
</protein>
<feature type="region of interest" description="Disordered" evidence="1">
    <location>
        <begin position="128"/>
        <end position="158"/>
    </location>
</feature>
<gene>
    <name evidence="2" type="ORF">B0H16DRAFT_1026327</name>
</gene>
<reference evidence="2" key="1">
    <citation type="submission" date="2023-03" db="EMBL/GenBank/DDBJ databases">
        <title>Massive genome expansion in bonnet fungi (Mycena s.s.) driven by repeated elements and novel gene families across ecological guilds.</title>
        <authorList>
            <consortium name="Lawrence Berkeley National Laboratory"/>
            <person name="Harder C.B."/>
            <person name="Miyauchi S."/>
            <person name="Viragh M."/>
            <person name="Kuo A."/>
            <person name="Thoen E."/>
            <person name="Andreopoulos B."/>
            <person name="Lu D."/>
            <person name="Skrede I."/>
            <person name="Drula E."/>
            <person name="Henrissat B."/>
            <person name="Morin E."/>
            <person name="Kohler A."/>
            <person name="Barry K."/>
            <person name="LaButti K."/>
            <person name="Morin E."/>
            <person name="Salamov A."/>
            <person name="Lipzen A."/>
            <person name="Mereny Z."/>
            <person name="Hegedus B."/>
            <person name="Baldrian P."/>
            <person name="Stursova M."/>
            <person name="Weitz H."/>
            <person name="Taylor A."/>
            <person name="Grigoriev I.V."/>
            <person name="Nagy L.G."/>
            <person name="Martin F."/>
            <person name="Kauserud H."/>
        </authorList>
    </citation>
    <scope>NUCLEOTIDE SEQUENCE</scope>
    <source>
        <strain evidence="2">CBHHK182m</strain>
    </source>
</reference>
<organism evidence="2 3">
    <name type="scientific">Mycena metata</name>
    <dbReference type="NCBI Taxonomy" id="1033252"/>
    <lineage>
        <taxon>Eukaryota</taxon>
        <taxon>Fungi</taxon>
        <taxon>Dikarya</taxon>
        <taxon>Basidiomycota</taxon>
        <taxon>Agaricomycotina</taxon>
        <taxon>Agaricomycetes</taxon>
        <taxon>Agaricomycetidae</taxon>
        <taxon>Agaricales</taxon>
        <taxon>Marasmiineae</taxon>
        <taxon>Mycenaceae</taxon>
        <taxon>Mycena</taxon>
    </lineage>
</organism>
<feature type="compositionally biased region" description="Low complexity" evidence="1">
    <location>
        <begin position="1"/>
        <end position="19"/>
    </location>
</feature>
<proteinExistence type="predicted"/>
<evidence type="ECO:0000313" key="2">
    <source>
        <dbReference type="EMBL" id="KAJ7742047.1"/>
    </source>
</evidence>
<feature type="compositionally biased region" description="Gly residues" evidence="1">
    <location>
        <begin position="128"/>
        <end position="143"/>
    </location>
</feature>
<feature type="compositionally biased region" description="Polar residues" evidence="1">
    <location>
        <begin position="79"/>
        <end position="93"/>
    </location>
</feature>
<sequence length="188" mass="18900">MRGWRSTRITLIRTLTTTSGKRASRRTGRGIGWREARRGQRTTASSANSYSSSASSSSSSGGAASPSVSGYPRSAGPHSHSQAHSPVQRSTVFLNPGGGIGVGTPLERSGAMSLSSGAVNGGVNGGSVGGGLSARGGGSGSGSGEIPPSRTSRSRRSTRWSASFLVGCDYSLFVSQKTTKIGAGCSSA</sequence>